<dbReference type="InterPro" id="IPR036513">
    <property type="entry name" value="STAS_dom_sf"/>
</dbReference>
<dbReference type="PROSITE" id="PS50801">
    <property type="entry name" value="STAS"/>
    <property type="match status" value="1"/>
</dbReference>
<dbReference type="CDD" id="cd07043">
    <property type="entry name" value="STAS_anti-anti-sigma_factors"/>
    <property type="match status" value="1"/>
</dbReference>
<dbReference type="InterPro" id="IPR002645">
    <property type="entry name" value="STAS_dom"/>
</dbReference>
<organism evidence="3 4">
    <name type="scientific">Actinacidiphila yanglinensis</name>
    <dbReference type="NCBI Taxonomy" id="310779"/>
    <lineage>
        <taxon>Bacteria</taxon>
        <taxon>Bacillati</taxon>
        <taxon>Actinomycetota</taxon>
        <taxon>Actinomycetes</taxon>
        <taxon>Kitasatosporales</taxon>
        <taxon>Streptomycetaceae</taxon>
        <taxon>Actinacidiphila</taxon>
    </lineage>
</organism>
<reference evidence="3 4" key="1">
    <citation type="submission" date="2016-10" db="EMBL/GenBank/DDBJ databases">
        <authorList>
            <person name="de Groot N.N."/>
        </authorList>
    </citation>
    <scope>NUCLEOTIDE SEQUENCE [LARGE SCALE GENOMIC DNA]</scope>
    <source>
        <strain evidence="3 4">CGMCC 4.2023</strain>
    </source>
</reference>
<dbReference type="OrthoDB" id="4214986at2"/>
<dbReference type="InterPro" id="IPR058548">
    <property type="entry name" value="MlaB-like_STAS"/>
</dbReference>
<dbReference type="RefSeq" id="WP_103888329.1">
    <property type="nucleotide sequence ID" value="NZ_FNVU01000012.1"/>
</dbReference>
<evidence type="ECO:0000259" key="2">
    <source>
        <dbReference type="PROSITE" id="PS50801"/>
    </source>
</evidence>
<dbReference type="Proteomes" id="UP000236754">
    <property type="component" value="Unassembled WGS sequence"/>
</dbReference>
<evidence type="ECO:0000256" key="1">
    <source>
        <dbReference type="SAM" id="MobiDB-lite"/>
    </source>
</evidence>
<dbReference type="SUPFAM" id="SSF52091">
    <property type="entry name" value="SpoIIaa-like"/>
    <property type="match status" value="1"/>
</dbReference>
<dbReference type="PANTHER" id="PTHR33495:SF2">
    <property type="entry name" value="ANTI-SIGMA FACTOR ANTAGONIST TM_1081-RELATED"/>
    <property type="match status" value="1"/>
</dbReference>
<dbReference type="GO" id="GO:0043856">
    <property type="term" value="F:anti-sigma factor antagonist activity"/>
    <property type="evidence" value="ECO:0007669"/>
    <property type="project" value="TreeGrafter"/>
</dbReference>
<gene>
    <name evidence="3" type="ORF">SAMN05216223_11225</name>
</gene>
<dbReference type="Pfam" id="PF13466">
    <property type="entry name" value="STAS_2"/>
    <property type="match status" value="1"/>
</dbReference>
<dbReference type="PANTHER" id="PTHR33495">
    <property type="entry name" value="ANTI-SIGMA FACTOR ANTAGONIST TM_1081-RELATED-RELATED"/>
    <property type="match status" value="1"/>
</dbReference>
<protein>
    <submittedName>
        <fullName evidence="3">Anti-anti-sigma factor</fullName>
    </submittedName>
</protein>
<dbReference type="AlphaFoldDB" id="A0A1H6D518"/>
<dbReference type="Gene3D" id="3.30.750.24">
    <property type="entry name" value="STAS domain"/>
    <property type="match status" value="1"/>
</dbReference>
<evidence type="ECO:0000313" key="3">
    <source>
        <dbReference type="EMBL" id="SEG80410.1"/>
    </source>
</evidence>
<feature type="region of interest" description="Disordered" evidence="1">
    <location>
        <begin position="132"/>
        <end position="160"/>
    </location>
</feature>
<sequence>MATIPEACDNPDRMPSENGVAASYPLGGVWVLVLRGEIDLDGITPVRHQVAEALRHGGTPVLFDMSQVSFCDSSTLNLLMRTRRETAVAVVRPTAWVERLLHVAGIRDLLPVFDTVEEAATALLPRRTGCASLHRDGGSQAWRAGDGAHGGRERLRRFRR</sequence>
<evidence type="ECO:0000313" key="4">
    <source>
        <dbReference type="Proteomes" id="UP000236754"/>
    </source>
</evidence>
<dbReference type="EMBL" id="FNVU01000012">
    <property type="protein sequence ID" value="SEG80410.1"/>
    <property type="molecule type" value="Genomic_DNA"/>
</dbReference>
<proteinExistence type="predicted"/>
<name>A0A1H6D518_9ACTN</name>
<accession>A0A1H6D518</accession>
<feature type="domain" description="STAS" evidence="2">
    <location>
        <begin position="28"/>
        <end position="123"/>
    </location>
</feature>
<keyword evidence="4" id="KW-1185">Reference proteome</keyword>